<dbReference type="InterPro" id="IPR011856">
    <property type="entry name" value="tRNA_endonuc-like_dom_sf"/>
</dbReference>
<feature type="domain" description="TnsA endonuclease C-terminal" evidence="1">
    <location>
        <begin position="143"/>
        <end position="215"/>
    </location>
</feature>
<accession>A0A3S4FS74</accession>
<dbReference type="Pfam" id="PF08722">
    <property type="entry name" value="Tn7_TnsA-like_N"/>
    <property type="match status" value="1"/>
</dbReference>
<dbReference type="Pfam" id="PF08721">
    <property type="entry name" value="Tn7_Tnp_TnsA_C"/>
    <property type="match status" value="1"/>
</dbReference>
<keyword evidence="3" id="KW-0255">Endonuclease</keyword>
<evidence type="ECO:0000313" key="3">
    <source>
        <dbReference type="EMBL" id="VEA70779.1"/>
    </source>
</evidence>
<evidence type="ECO:0000313" key="4">
    <source>
        <dbReference type="Proteomes" id="UP000271603"/>
    </source>
</evidence>
<dbReference type="Proteomes" id="UP000271603">
    <property type="component" value="Chromosome"/>
</dbReference>
<dbReference type="AlphaFoldDB" id="A0A3S4FS74"/>
<dbReference type="InterPro" id="IPR014832">
    <property type="entry name" value="TnsA_C"/>
</dbReference>
<feature type="domain" description="TnsA endonuclease N-terminal" evidence="2">
    <location>
        <begin position="55"/>
        <end position="140"/>
    </location>
</feature>
<keyword evidence="3" id="KW-0540">Nuclease</keyword>
<keyword evidence="3" id="KW-0378">Hydrolase</keyword>
<dbReference type="GO" id="GO:0004519">
    <property type="term" value="F:endonuclease activity"/>
    <property type="evidence" value="ECO:0007669"/>
    <property type="project" value="UniProtKB-KW"/>
</dbReference>
<name>A0A3S4FS74_SERRU</name>
<organism evidence="3 4">
    <name type="scientific">Serratia rubidaea</name>
    <name type="common">Serratia marinorubra</name>
    <dbReference type="NCBI Taxonomy" id="61652"/>
    <lineage>
        <taxon>Bacteria</taxon>
        <taxon>Pseudomonadati</taxon>
        <taxon>Pseudomonadota</taxon>
        <taxon>Gammaproteobacteria</taxon>
        <taxon>Enterobacterales</taxon>
        <taxon>Yersiniaceae</taxon>
        <taxon>Serratia</taxon>
    </lineage>
</organism>
<evidence type="ECO:0000259" key="2">
    <source>
        <dbReference type="Pfam" id="PF08722"/>
    </source>
</evidence>
<proteinExistence type="predicted"/>
<reference evidence="3 4" key="1">
    <citation type="submission" date="2018-12" db="EMBL/GenBank/DDBJ databases">
        <authorList>
            <consortium name="Pathogen Informatics"/>
        </authorList>
    </citation>
    <scope>NUCLEOTIDE SEQUENCE [LARGE SCALE GENOMIC DNA]</scope>
    <source>
        <strain evidence="3 4">NCTC9419</strain>
    </source>
</reference>
<dbReference type="EMBL" id="LR134155">
    <property type="protein sequence ID" value="VEA70779.1"/>
    <property type="molecule type" value="Genomic_DNA"/>
</dbReference>
<evidence type="ECO:0000259" key="1">
    <source>
        <dbReference type="Pfam" id="PF08721"/>
    </source>
</evidence>
<dbReference type="Gene3D" id="3.40.1350.10">
    <property type="match status" value="1"/>
</dbReference>
<sequence length="231" mass="27422">MYRNNCYEDVPEQQRRIKPTRRSVSGVFSFRGHTPVAFESTLERDFLILTEFNLNVLDIIPQPAVIPFRTPDGRNVTYTPDFLVCYSLVDGSHKKYPRPRLVEVKPEEQWRTHWRDWLPKWKAAWRYAQEQGWAFHIHDESRIRNDALQNIRQLARYKNTWFEPADSERVLNVLREVGSASVDYLLSRMFLGMYRAEGIAHIWHLLATRKLNCDISQPLTMSTELWVVENE</sequence>
<dbReference type="GO" id="GO:0003676">
    <property type="term" value="F:nucleic acid binding"/>
    <property type="evidence" value="ECO:0007669"/>
    <property type="project" value="InterPro"/>
</dbReference>
<protein>
    <submittedName>
        <fullName evidence="3">TnsA endonuclease N terminal</fullName>
    </submittedName>
</protein>
<gene>
    <name evidence="3" type="ORF">NCTC9419_02287</name>
</gene>
<dbReference type="InterPro" id="IPR014833">
    <property type="entry name" value="TnsA_N"/>
</dbReference>